<name>A0A097EXV5_9CAUD</name>
<dbReference type="RefSeq" id="YP_009101935.1">
    <property type="nucleotide sequence ID" value="NC_025447.1"/>
</dbReference>
<dbReference type="Proteomes" id="UP000029889">
    <property type="component" value="Segment"/>
</dbReference>
<organism evidence="1 2">
    <name type="scientific">Escherichia phage 121Q</name>
    <dbReference type="NCBI Taxonomy" id="1555202"/>
    <lineage>
        <taxon>Viruses</taxon>
        <taxon>Duplodnaviria</taxon>
        <taxon>Heunggongvirae</taxon>
        <taxon>Uroviricota</taxon>
        <taxon>Caudoviricetes</taxon>
        <taxon>Asteriusvirus</taxon>
        <taxon>Asteriusvirus av121Q</taxon>
    </lineage>
</organism>
<sequence>MHTTHTEHKNTKTINVLNDSLLVSINLYYKIHLNGGIENFSYYLSTISQEHLIYQDHLLHPNP</sequence>
<reference evidence="1 2" key="1">
    <citation type="submission" date="2014-09" db="EMBL/GenBank/DDBJ databases">
        <authorList>
            <person name="Lapin J.S."/>
            <person name="Pope W.H."/>
            <person name="Hua J."/>
            <person name="Ford M.E."/>
            <person name="Conway J.F."/>
            <person name="Hatfull G.F."/>
            <person name="Hendrix R.W."/>
        </authorList>
    </citation>
    <scope>NUCLEOTIDE SEQUENCE [LARGE SCALE GENOMIC DNA]</scope>
</reference>
<dbReference type="KEGG" id="vg:22111388"/>
<keyword evidence="2" id="KW-1185">Reference proteome</keyword>
<accession>A0A097EXV5</accession>
<protein>
    <submittedName>
        <fullName evidence="1">Uncharacterized protein</fullName>
    </submittedName>
</protein>
<dbReference type="EMBL" id="KM507819">
    <property type="protein sequence ID" value="AIT14238.1"/>
    <property type="molecule type" value="Genomic_DNA"/>
</dbReference>
<evidence type="ECO:0000313" key="1">
    <source>
        <dbReference type="EMBL" id="AIT14238.1"/>
    </source>
</evidence>
<proteinExistence type="predicted"/>
<gene>
    <name evidence="1" type="primary">348</name>
    <name evidence="1" type="ORF">PBI_121Q_348</name>
</gene>
<evidence type="ECO:0000313" key="2">
    <source>
        <dbReference type="Proteomes" id="UP000029889"/>
    </source>
</evidence>
<dbReference type="GeneID" id="22111388"/>